<feature type="domain" description="HSA" evidence="5">
    <location>
        <begin position="304"/>
        <end position="383"/>
    </location>
</feature>
<feature type="compositionally biased region" description="Low complexity" evidence="3">
    <location>
        <begin position="1573"/>
        <end position="1587"/>
    </location>
</feature>
<dbReference type="Gramene" id="Pp3c7_10800V3.2">
    <property type="protein sequence ID" value="Pp3c7_10800V3.2"/>
    <property type="gene ID" value="Pp3c7_10800"/>
</dbReference>
<proteinExistence type="inferred from homology"/>
<dbReference type="SMART" id="SM00573">
    <property type="entry name" value="HSA"/>
    <property type="match status" value="1"/>
</dbReference>
<dbReference type="STRING" id="3218.A0A2K1KB93"/>
<dbReference type="Proteomes" id="UP000006727">
    <property type="component" value="Chromosome 7"/>
</dbReference>
<feature type="compositionally biased region" description="Polar residues" evidence="3">
    <location>
        <begin position="1404"/>
        <end position="1441"/>
    </location>
</feature>
<dbReference type="SUPFAM" id="SSF46689">
    <property type="entry name" value="Homeodomain-like"/>
    <property type="match status" value="1"/>
</dbReference>
<feature type="region of interest" description="Disordered" evidence="3">
    <location>
        <begin position="915"/>
        <end position="959"/>
    </location>
</feature>
<evidence type="ECO:0000256" key="1">
    <source>
        <dbReference type="ARBA" id="ARBA00008913"/>
    </source>
</evidence>
<feature type="compositionally biased region" description="Polar residues" evidence="3">
    <location>
        <begin position="1372"/>
        <end position="1385"/>
    </location>
</feature>
<feature type="compositionally biased region" description="Polar residues" evidence="3">
    <location>
        <begin position="1815"/>
        <end position="1843"/>
    </location>
</feature>
<dbReference type="EnsemblPlants" id="Pp3c7_10800V3.1">
    <property type="protein sequence ID" value="Pp3c7_10800V3.1"/>
    <property type="gene ID" value="Pp3c7_10800"/>
</dbReference>
<feature type="compositionally biased region" description="Polar residues" evidence="3">
    <location>
        <begin position="1588"/>
        <end position="1614"/>
    </location>
</feature>
<feature type="compositionally biased region" description="Polar residues" evidence="3">
    <location>
        <begin position="778"/>
        <end position="797"/>
    </location>
</feature>
<evidence type="ECO:0000313" key="6">
    <source>
        <dbReference type="EMBL" id="PNR51048.1"/>
    </source>
</evidence>
<dbReference type="PROSITE" id="PS51204">
    <property type="entry name" value="HSA"/>
    <property type="match status" value="1"/>
</dbReference>
<dbReference type="InterPro" id="IPR044798">
    <property type="entry name" value="EAF1A/B"/>
</dbReference>
<feature type="domain" description="Myb-like" evidence="4">
    <location>
        <begin position="871"/>
        <end position="922"/>
    </location>
</feature>
<feature type="region of interest" description="Disordered" evidence="3">
    <location>
        <begin position="778"/>
        <end position="871"/>
    </location>
</feature>
<dbReference type="Gene3D" id="1.10.10.60">
    <property type="entry name" value="Homeodomain-like"/>
    <property type="match status" value="1"/>
</dbReference>
<evidence type="ECO:0000256" key="3">
    <source>
        <dbReference type="SAM" id="MobiDB-lite"/>
    </source>
</evidence>
<protein>
    <submittedName>
        <fullName evidence="6 7">Uncharacterized protein</fullName>
    </submittedName>
</protein>
<dbReference type="EnsemblPlants" id="Pp3c7_10800V3.2">
    <property type="protein sequence ID" value="Pp3c7_10800V3.2"/>
    <property type="gene ID" value="Pp3c7_10800"/>
</dbReference>
<feature type="compositionally biased region" description="Polar residues" evidence="3">
    <location>
        <begin position="689"/>
        <end position="701"/>
    </location>
</feature>
<dbReference type="InterPro" id="IPR009057">
    <property type="entry name" value="Homeodomain-like_sf"/>
</dbReference>
<feature type="compositionally biased region" description="Low complexity" evidence="3">
    <location>
        <begin position="1877"/>
        <end position="1888"/>
    </location>
</feature>
<dbReference type="Pfam" id="PF07529">
    <property type="entry name" value="HSA"/>
    <property type="match status" value="1"/>
</dbReference>
<feature type="compositionally biased region" description="Low complexity" evidence="3">
    <location>
        <begin position="1451"/>
        <end position="1460"/>
    </location>
</feature>
<dbReference type="InterPro" id="IPR001005">
    <property type="entry name" value="SANT/Myb"/>
</dbReference>
<dbReference type="InterPro" id="IPR014012">
    <property type="entry name" value="HSA_dom"/>
</dbReference>
<evidence type="ECO:0000313" key="8">
    <source>
        <dbReference type="Proteomes" id="UP000006727"/>
    </source>
</evidence>
<feature type="region of interest" description="Disordered" evidence="3">
    <location>
        <begin position="1815"/>
        <end position="1953"/>
    </location>
</feature>
<dbReference type="OrthoDB" id="372624at2759"/>
<reference evidence="7" key="3">
    <citation type="submission" date="2020-12" db="UniProtKB">
        <authorList>
            <consortium name="EnsemblPlants"/>
        </authorList>
    </citation>
    <scope>IDENTIFICATION</scope>
</reference>
<feature type="compositionally biased region" description="Polar residues" evidence="3">
    <location>
        <begin position="935"/>
        <end position="945"/>
    </location>
</feature>
<dbReference type="Pfam" id="PF00249">
    <property type="entry name" value="Myb_DNA-binding"/>
    <property type="match status" value="1"/>
</dbReference>
<feature type="compositionally biased region" description="Low complexity" evidence="3">
    <location>
        <begin position="1252"/>
        <end position="1315"/>
    </location>
</feature>
<feature type="compositionally biased region" description="Pro residues" evidence="3">
    <location>
        <begin position="822"/>
        <end position="836"/>
    </location>
</feature>
<feature type="compositionally biased region" description="Low complexity" evidence="3">
    <location>
        <begin position="1844"/>
        <end position="1861"/>
    </location>
</feature>
<accession>A0A2K1KB93</accession>
<feature type="compositionally biased region" description="Basic and acidic residues" evidence="3">
    <location>
        <begin position="915"/>
        <end position="926"/>
    </location>
</feature>
<sequence length="1953" mass="208631">MSVQSTNLWVDPHVDSDGEERIWQSVASEGRVEQVEGSIAHVQKIGELGDADALPARHNVEDVSIIEASVGNSFRTRVEEGITGNQSHRIENKERLVSMEKDNSRYKVGANLDGLSRAVGGVNVLHANTSTDVPGGATLLMRAGLVKKNAVSRAGNHIRSATRDRLGQEEKRAGVYHVRIKYEDGVGENRARPFATDAELGCQHTSGAPSSQEELRAEGQAGAVVGGVPRALSRLSGVSASSNCIYPGVRIPWNKGQGPLSQMGSEGRKTGVQVKANEARADFILAEAQNLKVKKKFIGDWHSMEKSSEPARRKTHWDFVLEEMCWLAKDFFQERRWKIANAARICHSVAYERNKNEYLALDSVNRQRNRASFLALAVNKFWRMAEASLTKRKGGWVHDKSGKIEFCRNGKNEGEAVPIDVDIPDPALREALDKSEKLKKKNLYGVERYAVDYLKASGCGRMAQAVASVSHKLYWECNGILYFNDQERFSKEPLYYNVPSGAAEACRVSIEMERTRAEVEYEAKRVVAVAEAEAPAAGEASGEVSLGIDFGFSDFLVDGGSQEDEFQTNYMGEGGHARIYKKKRKKILKSNTGSKIEGIELQGLAYQSSDMSTPDRNVVTGKRSLPGESGPNNAPGSIPVKRQRSSAINLRPRASHLSISPGTTGVLSRTGPGSQNQQEGESFGMLDGSNRSDSANDTSNSKTHRIGDVGGFITNKWNKKQNPKTFPELSNSRSFEGGFPAGPPEKSADEDSHELLYHEQEQIKRKGETNWSFVVTSSDASLGTPTDTPETPGSQSLSGQQNVKKQKSSKQSETDAETATPAPAPNPPTLQQPPSLPSANKLSKQSSMRDRNRRLRLNKVPPSTPIGVGTPWSASEDQAILALVHDLGPNWELVSDVLSSNSQIKGIYRRPNQCKERHKSLTERSNLDGMESPEDSNSSQLQSLKGSVHGGTRVHGTPEEDSLKHLECIVQLVLKYRARKSSSENEDQKTSAAQHPSHGIAISQFCAGGPLNPLELCDRVANNGDANSHSYPIQPVQGSGLGPSLMPGSAMRPPSAGLPSVLPGSAGLHLGQSPVSSSAAMSAAAARDAQRFTTRLSPGEATRLRMAANNMSAYNARRLQQQAASVTAGLPILTGLPNPNDLPMLPTSTGAMMGALSRGLSMPRPGLSSMGSPVISNIVPAGLGGMVPPPGTLSSPSMSRRTANLLNMLRVGGCTEDQRVLILQQLQLLAQQGDNQAAAAFSNLGGDMATMIPSSPQSFSPQHHSIQLQQHQQQQDQQQQQQQHHQQHHQQQQAQQQQQQQQVQNQQRNQQMQLQGNPTQAYYSAAAAVRMKEQQYRQQHQQKQRLMGTLPPTQAQYMLVSPHVQNLPAQQLGSKSHMLSQQPQRTHLGQQHQGSGLSSQSSQPALSTLNLQSSSASPTATGQSNSSAQQMPLPQQNQSVVQPGEATGSAKPPQGKQPQKYPTQTSQIMQHHQQHQQHTVRNSKGPMRGAIMQNLPSQTGQQSPNNLSGGSNQPLNETPGHMLIQPQLGQVQAGKASSGSHPSGSSQSHGSLAQGGTPSCSGVSQIKGLHQSQTQPQQGGVPDQQQGSSIQIATQVSLPQSGSLPTSSEQSQEPLATPSAQQTQQMQRRQMPQPQQPQRRLQSRHLSATPLVMPMPGQLGKTGMQQTNQDVSPQMVNHNPYQLGGTAMIGNPMSMSSPNSHVVSLPSTLNSSTIGAHSTQWKSSQSNNPLTGGLYNLTRANSPGSSQVSTMVISGPQLPTFAGTAAVPTLSTSGIHGVPTGSVPQNLAGKQCLSNIVLNQKIGVNPGVNGRVLSGAQQPTLSGQRSQQNGSVVISLPSGNSQMTAPGSSASTGGSPTSGAGVPPQGEGLLVPDTRDSAPGSSHSASSPMLIDNGQARQSGGVILSSPKTSVPRKPAVSAATAASDGISSGSTVSSTTSGPGPPNTEATPASSF</sequence>
<reference evidence="6 8" key="2">
    <citation type="journal article" date="2018" name="Plant J.">
        <title>The Physcomitrella patens chromosome-scale assembly reveals moss genome structure and evolution.</title>
        <authorList>
            <person name="Lang D."/>
            <person name="Ullrich K.K."/>
            <person name="Murat F."/>
            <person name="Fuchs J."/>
            <person name="Jenkins J."/>
            <person name="Haas F.B."/>
            <person name="Piednoel M."/>
            <person name="Gundlach H."/>
            <person name="Van Bel M."/>
            <person name="Meyberg R."/>
            <person name="Vives C."/>
            <person name="Morata J."/>
            <person name="Symeonidi A."/>
            <person name="Hiss M."/>
            <person name="Muchero W."/>
            <person name="Kamisugi Y."/>
            <person name="Saleh O."/>
            <person name="Blanc G."/>
            <person name="Decker E.L."/>
            <person name="van Gessel N."/>
            <person name="Grimwood J."/>
            <person name="Hayes R.D."/>
            <person name="Graham S.W."/>
            <person name="Gunter L.E."/>
            <person name="McDaniel S.F."/>
            <person name="Hoernstein S.N.W."/>
            <person name="Larsson A."/>
            <person name="Li F.W."/>
            <person name="Perroud P.F."/>
            <person name="Phillips J."/>
            <person name="Ranjan P."/>
            <person name="Rokshar D.S."/>
            <person name="Rothfels C.J."/>
            <person name="Schneider L."/>
            <person name="Shu S."/>
            <person name="Stevenson D.W."/>
            <person name="Thummler F."/>
            <person name="Tillich M."/>
            <person name="Villarreal Aguilar J.C."/>
            <person name="Widiez T."/>
            <person name="Wong G.K."/>
            <person name="Wymore A."/>
            <person name="Zhang Y."/>
            <person name="Zimmer A.D."/>
            <person name="Quatrano R.S."/>
            <person name="Mayer K.F.X."/>
            <person name="Goodstein D."/>
            <person name="Casacuberta J.M."/>
            <person name="Vandepoele K."/>
            <person name="Reski R."/>
            <person name="Cuming A.C."/>
            <person name="Tuskan G.A."/>
            <person name="Maumus F."/>
            <person name="Salse J."/>
            <person name="Schmutz J."/>
            <person name="Rensing S.A."/>
        </authorList>
    </citation>
    <scope>NUCLEOTIDE SEQUENCE [LARGE SCALE GENOMIC DNA]</scope>
    <source>
        <strain evidence="7 8">cv. Gransden 2004</strain>
    </source>
</reference>
<dbReference type="PROSITE" id="PS50090">
    <property type="entry name" value="MYB_LIKE"/>
    <property type="match status" value="1"/>
</dbReference>
<evidence type="ECO:0000259" key="4">
    <source>
        <dbReference type="PROSITE" id="PS50090"/>
    </source>
</evidence>
<dbReference type="SMART" id="SM00717">
    <property type="entry name" value="SANT"/>
    <property type="match status" value="1"/>
</dbReference>
<evidence type="ECO:0000313" key="7">
    <source>
        <dbReference type="EnsemblPlants" id="Pp3c7_10800V3.1"/>
    </source>
</evidence>
<feature type="region of interest" description="Disordered" evidence="3">
    <location>
        <begin position="607"/>
        <end position="752"/>
    </location>
</feature>
<feature type="compositionally biased region" description="Low complexity" evidence="3">
    <location>
        <begin position="1387"/>
        <end position="1403"/>
    </location>
</feature>
<keyword evidence="8" id="KW-1185">Reference proteome</keyword>
<evidence type="ECO:0000256" key="2">
    <source>
        <dbReference type="ARBA" id="ARBA00022853"/>
    </source>
</evidence>
<dbReference type="PaxDb" id="3218-PP1S87_101V6.1"/>
<gene>
    <name evidence="7" type="primary">LOC112284602</name>
    <name evidence="6" type="ORF">PHYPA_010234</name>
</gene>
<evidence type="ECO:0000259" key="5">
    <source>
        <dbReference type="PROSITE" id="PS51204"/>
    </source>
</evidence>
<organism evidence="6">
    <name type="scientific">Physcomitrium patens</name>
    <name type="common">Spreading-leaved earth moss</name>
    <name type="synonym">Physcomitrella patens</name>
    <dbReference type="NCBI Taxonomy" id="3218"/>
    <lineage>
        <taxon>Eukaryota</taxon>
        <taxon>Viridiplantae</taxon>
        <taxon>Streptophyta</taxon>
        <taxon>Embryophyta</taxon>
        <taxon>Bryophyta</taxon>
        <taxon>Bryophytina</taxon>
        <taxon>Bryopsida</taxon>
        <taxon>Funariidae</taxon>
        <taxon>Funariales</taxon>
        <taxon>Funariaceae</taxon>
        <taxon>Physcomitrium</taxon>
    </lineage>
</organism>
<keyword evidence="2" id="KW-0156">Chromatin regulator</keyword>
<dbReference type="PANTHER" id="PTHR46774:SF3">
    <property type="entry name" value="CHROMATIN MODIFICATION-RELATED PROTEIN EAF1 A-RELATED"/>
    <property type="match status" value="1"/>
</dbReference>
<feature type="compositionally biased region" description="Polar residues" evidence="3">
    <location>
        <begin position="1494"/>
        <end position="1516"/>
    </location>
</feature>
<name>A0A2K1KB93_PHYPA</name>
<dbReference type="Gramene" id="Pp3c7_10800V3.1">
    <property type="protein sequence ID" value="Pp3c7_10800V3.1"/>
    <property type="gene ID" value="Pp3c7_10800"/>
</dbReference>
<dbReference type="EMBL" id="ABEU02000007">
    <property type="protein sequence ID" value="PNR51048.1"/>
    <property type="molecule type" value="Genomic_DNA"/>
</dbReference>
<dbReference type="GO" id="GO:0006325">
    <property type="term" value="P:chromatin organization"/>
    <property type="evidence" value="ECO:0007669"/>
    <property type="project" value="UniProtKB-KW"/>
</dbReference>
<feature type="region of interest" description="Disordered" evidence="3">
    <location>
        <begin position="1372"/>
        <end position="1643"/>
    </location>
</feature>
<reference evidence="6 8" key="1">
    <citation type="journal article" date="2008" name="Science">
        <title>The Physcomitrella genome reveals evolutionary insights into the conquest of land by plants.</title>
        <authorList>
            <person name="Rensing S."/>
            <person name="Lang D."/>
            <person name="Zimmer A."/>
            <person name="Terry A."/>
            <person name="Salamov A."/>
            <person name="Shapiro H."/>
            <person name="Nishiyama T."/>
            <person name="Perroud P.-F."/>
            <person name="Lindquist E."/>
            <person name="Kamisugi Y."/>
            <person name="Tanahashi T."/>
            <person name="Sakakibara K."/>
            <person name="Fujita T."/>
            <person name="Oishi K."/>
            <person name="Shin-I T."/>
            <person name="Kuroki Y."/>
            <person name="Toyoda A."/>
            <person name="Suzuki Y."/>
            <person name="Hashimoto A."/>
            <person name="Yamaguchi K."/>
            <person name="Sugano A."/>
            <person name="Kohara Y."/>
            <person name="Fujiyama A."/>
            <person name="Anterola A."/>
            <person name="Aoki S."/>
            <person name="Ashton N."/>
            <person name="Barbazuk W.B."/>
            <person name="Barker E."/>
            <person name="Bennetzen J."/>
            <person name="Bezanilla M."/>
            <person name="Blankenship R."/>
            <person name="Cho S.H."/>
            <person name="Dutcher S."/>
            <person name="Estelle M."/>
            <person name="Fawcett J.A."/>
            <person name="Gundlach H."/>
            <person name="Hanada K."/>
            <person name="Heyl A."/>
            <person name="Hicks K.A."/>
            <person name="Hugh J."/>
            <person name="Lohr M."/>
            <person name="Mayer K."/>
            <person name="Melkozernov A."/>
            <person name="Murata T."/>
            <person name="Nelson D."/>
            <person name="Pils B."/>
            <person name="Prigge M."/>
            <person name="Reiss B."/>
            <person name="Renner T."/>
            <person name="Rombauts S."/>
            <person name="Rushton P."/>
            <person name="Sanderfoot A."/>
            <person name="Schween G."/>
            <person name="Shiu S.-H."/>
            <person name="Stueber K."/>
            <person name="Theodoulou F.L."/>
            <person name="Tu H."/>
            <person name="Van de Peer Y."/>
            <person name="Verrier P.J."/>
            <person name="Waters E."/>
            <person name="Wood A."/>
            <person name="Yang L."/>
            <person name="Cove D."/>
            <person name="Cuming A."/>
            <person name="Hasebe M."/>
            <person name="Lucas S."/>
            <person name="Mishler D.B."/>
            <person name="Reski R."/>
            <person name="Grigoriev I."/>
            <person name="Quatrano R.S."/>
            <person name="Boore J.L."/>
        </authorList>
    </citation>
    <scope>NUCLEOTIDE SEQUENCE [LARGE SCALE GENOMIC DNA]</scope>
    <source>
        <strain evidence="7 8">cv. Gransden 2004</strain>
    </source>
</reference>
<dbReference type="GO" id="GO:0035267">
    <property type="term" value="C:NuA4 histone acetyltransferase complex"/>
    <property type="evidence" value="ECO:0000318"/>
    <property type="project" value="GO_Central"/>
</dbReference>
<feature type="region of interest" description="Disordered" evidence="3">
    <location>
        <begin position="1249"/>
        <end position="1316"/>
    </location>
</feature>
<dbReference type="CDD" id="cd00167">
    <property type="entry name" value="SANT"/>
    <property type="match status" value="1"/>
</dbReference>
<feature type="compositionally biased region" description="Low complexity" evidence="3">
    <location>
        <begin position="1928"/>
        <end position="1939"/>
    </location>
</feature>
<feature type="compositionally biased region" description="Polar residues" evidence="3">
    <location>
        <begin position="657"/>
        <end position="680"/>
    </location>
</feature>
<dbReference type="FunCoup" id="A0A2K1KB93">
    <property type="interactions" value="1178"/>
</dbReference>
<comment type="similarity">
    <text evidence="1">Belongs to the EAF1 family.</text>
</comment>
<dbReference type="PANTHER" id="PTHR46774">
    <property type="entry name" value="CHROMATIN MODIFICATION-RELATED PROTEIN EAF1 A-RELATED"/>
    <property type="match status" value="1"/>
</dbReference>
<feature type="compositionally biased region" description="Low complexity" evidence="3">
    <location>
        <begin position="1616"/>
        <end position="1640"/>
    </location>
</feature>
<feature type="compositionally biased region" description="Low complexity" evidence="3">
    <location>
        <begin position="1534"/>
        <end position="1556"/>
    </location>
</feature>